<feature type="region of interest" description="Disordered" evidence="12">
    <location>
        <begin position="302"/>
        <end position="385"/>
    </location>
</feature>
<evidence type="ECO:0000256" key="6">
    <source>
        <dbReference type="ARBA" id="ARBA00023140"/>
    </source>
</evidence>
<dbReference type="EMBL" id="MVBO01000013">
    <property type="protein sequence ID" value="OZJ05552.1"/>
    <property type="molecule type" value="Genomic_DNA"/>
</dbReference>
<keyword evidence="11" id="KW-0175">Coiled coil</keyword>
<name>A0A261Y4M5_9FUNG</name>
<evidence type="ECO:0000256" key="4">
    <source>
        <dbReference type="ARBA" id="ARBA00023010"/>
    </source>
</evidence>
<dbReference type="GO" id="GO:0005102">
    <property type="term" value="F:signaling receptor binding"/>
    <property type="evidence" value="ECO:0007669"/>
    <property type="project" value="TreeGrafter"/>
</dbReference>
<comment type="subcellular location">
    <subcellularLocation>
        <location evidence="9 10">Peroxisome membrane</location>
    </subcellularLocation>
</comment>
<proteinExistence type="inferred from homology"/>
<dbReference type="Pfam" id="PF04695">
    <property type="entry name" value="Pex14_N"/>
    <property type="match status" value="1"/>
</dbReference>
<dbReference type="PANTHER" id="PTHR23058:SF0">
    <property type="entry name" value="PEROXISOMAL MEMBRANE PROTEIN PEX14"/>
    <property type="match status" value="1"/>
</dbReference>
<dbReference type="Gene3D" id="1.10.10.10">
    <property type="entry name" value="Winged helix-like DNA-binding domain superfamily/Winged helix DNA-binding domain"/>
    <property type="match status" value="1"/>
</dbReference>
<evidence type="ECO:0000256" key="5">
    <source>
        <dbReference type="ARBA" id="ARBA00023136"/>
    </source>
</evidence>
<dbReference type="InterPro" id="IPR006785">
    <property type="entry name" value="Pex14_N"/>
</dbReference>
<sequence length="385" mass="41507">MGFITSIKSHIDLLRIEKYTKRRTPSSTSSSSSSSTAPELYRRDSEWYKQNYKDGVYQHDGSKKGISHSLRKKRNTIIKSKELVTSAVKFLSDPKVQDSPLAKKIAFLESKGLTSQEIEDAMGRVSGKAPAAPTVVAGPLQAAAVPAVPPRPKYDWRDVFIAAVLAGGVGYGVWQLAKRVFGPFFAVPTSKDLEIEKANLDAQFQAAEDRIKQIESDTTKAVDAVTASSAKVDTSLETMTTTLDDIKTSNDNRDKELKEMKEEVDRIRESIPELINKHKETQAANLADLQNEIKSLKSLLLNRRPPTTPTTSAASAATPTTPPTTEAEASASAAESFAQRITAMGSKPGSGKAAIPAWQMSPSNATASSTETEAVEGASSSNTQS</sequence>
<evidence type="ECO:0000256" key="3">
    <source>
        <dbReference type="ARBA" id="ARBA00022927"/>
    </source>
</evidence>
<comment type="similarity">
    <text evidence="1 10">Belongs to the peroxin-14 family.</text>
</comment>
<evidence type="ECO:0000256" key="7">
    <source>
        <dbReference type="ARBA" id="ARBA00029502"/>
    </source>
</evidence>
<dbReference type="AlphaFoldDB" id="A0A261Y4M5"/>
<dbReference type="OrthoDB" id="5549158at2759"/>
<feature type="domain" description="Peroxisome membrane anchor protein Pex14p N-terminal" evidence="13">
    <location>
        <begin position="80"/>
        <end position="124"/>
    </location>
</feature>
<feature type="compositionally biased region" description="Low complexity" evidence="12">
    <location>
        <begin position="309"/>
        <end position="336"/>
    </location>
</feature>
<evidence type="ECO:0000256" key="8">
    <source>
        <dbReference type="ARBA" id="ARBA00029691"/>
    </source>
</evidence>
<dbReference type="PANTHER" id="PTHR23058">
    <property type="entry name" value="PEROXISOMAL MEMBRANE PROTEIN PEX14"/>
    <property type="match status" value="1"/>
</dbReference>
<gene>
    <name evidence="14" type="ORF">BZG36_01696</name>
</gene>
<evidence type="ECO:0000256" key="11">
    <source>
        <dbReference type="SAM" id="Coils"/>
    </source>
</evidence>
<evidence type="ECO:0000256" key="1">
    <source>
        <dbReference type="ARBA" id="ARBA00005443"/>
    </source>
</evidence>
<feature type="coiled-coil region" evidence="11">
    <location>
        <begin position="190"/>
        <end position="217"/>
    </location>
</feature>
<accession>A0A261Y4M5</accession>
<evidence type="ECO:0000313" key="14">
    <source>
        <dbReference type="EMBL" id="OZJ05552.1"/>
    </source>
</evidence>
<feature type="compositionally biased region" description="Polar residues" evidence="12">
    <location>
        <begin position="360"/>
        <end position="385"/>
    </location>
</feature>
<organism evidence="14 15">
    <name type="scientific">Bifiguratus adelaidae</name>
    <dbReference type="NCBI Taxonomy" id="1938954"/>
    <lineage>
        <taxon>Eukaryota</taxon>
        <taxon>Fungi</taxon>
        <taxon>Fungi incertae sedis</taxon>
        <taxon>Mucoromycota</taxon>
        <taxon>Mucoromycotina</taxon>
        <taxon>Endogonomycetes</taxon>
        <taxon>Endogonales</taxon>
        <taxon>Endogonales incertae sedis</taxon>
        <taxon>Bifiguratus</taxon>
    </lineage>
</organism>
<comment type="function">
    <text evidence="10">Component of the PEX13-PEX14 docking complex, a translocon channel that specifically mediates the import of peroxisomal cargo proteins bound to PEX5 receptor. The PEX13-PEX14 docking complex forms a large import pore which can be opened to a diameter of about 9 nm. Mechanistically, PEX5 receptor along with cargo proteins associates with the PEX14 subunit of the PEX13-PEX14 docking complex in the cytosol, leading to the insertion of the receptor into the organelle membrane with the concomitant translocation of the cargo into the peroxisome matrix.</text>
</comment>
<evidence type="ECO:0000313" key="15">
    <source>
        <dbReference type="Proteomes" id="UP000242875"/>
    </source>
</evidence>
<dbReference type="InterPro" id="IPR025655">
    <property type="entry name" value="PEX14"/>
</dbReference>
<evidence type="ECO:0000259" key="13">
    <source>
        <dbReference type="Pfam" id="PF04695"/>
    </source>
</evidence>
<keyword evidence="3 10" id="KW-0653">Protein transport</keyword>
<evidence type="ECO:0000256" key="2">
    <source>
        <dbReference type="ARBA" id="ARBA00022448"/>
    </source>
</evidence>
<dbReference type="Proteomes" id="UP000242875">
    <property type="component" value="Unassembled WGS sequence"/>
</dbReference>
<dbReference type="GO" id="GO:0016560">
    <property type="term" value="P:protein import into peroxisome matrix, docking"/>
    <property type="evidence" value="ECO:0007669"/>
    <property type="project" value="UniProtKB-UniRule"/>
</dbReference>
<keyword evidence="6 10" id="KW-0576">Peroxisome</keyword>
<feature type="coiled-coil region" evidence="11">
    <location>
        <begin position="243"/>
        <end position="299"/>
    </location>
</feature>
<feature type="region of interest" description="Disordered" evidence="12">
    <location>
        <begin position="22"/>
        <end position="42"/>
    </location>
</feature>
<reference evidence="14 15" key="1">
    <citation type="journal article" date="2017" name="Mycologia">
        <title>Bifiguratus adelaidae, gen. et sp. nov., a new member of Mucoromycotina in endophytic and soil-dwelling habitats.</title>
        <authorList>
            <person name="Torres-Cruz T.J."/>
            <person name="Billingsley Tobias T.L."/>
            <person name="Almatruk M."/>
            <person name="Hesse C."/>
            <person name="Kuske C.R."/>
            <person name="Desiro A."/>
            <person name="Benucci G.M."/>
            <person name="Bonito G."/>
            <person name="Stajich J.E."/>
            <person name="Dunlap C."/>
            <person name="Arnold A.E."/>
            <person name="Porras-Alfaro A."/>
        </authorList>
    </citation>
    <scope>NUCLEOTIDE SEQUENCE [LARGE SCALE GENOMIC DNA]</scope>
    <source>
        <strain evidence="14 15">AZ0501</strain>
    </source>
</reference>
<keyword evidence="2 10" id="KW-0813">Transport</keyword>
<dbReference type="GO" id="GO:0005778">
    <property type="term" value="C:peroxisomal membrane"/>
    <property type="evidence" value="ECO:0007669"/>
    <property type="project" value="UniProtKB-SubCell"/>
</dbReference>
<keyword evidence="4" id="KW-0811">Translocation</keyword>
<evidence type="ECO:0000256" key="9">
    <source>
        <dbReference type="ARBA" id="ARBA00046271"/>
    </source>
</evidence>
<keyword evidence="15" id="KW-1185">Reference proteome</keyword>
<evidence type="ECO:0000256" key="12">
    <source>
        <dbReference type="SAM" id="MobiDB-lite"/>
    </source>
</evidence>
<evidence type="ECO:0000256" key="10">
    <source>
        <dbReference type="RuleBase" id="RU367032"/>
    </source>
</evidence>
<keyword evidence="5 10" id="KW-0472">Membrane</keyword>
<dbReference type="GO" id="GO:1990429">
    <property type="term" value="C:peroxisomal importomer complex"/>
    <property type="evidence" value="ECO:0007669"/>
    <property type="project" value="TreeGrafter"/>
</dbReference>
<comment type="caution">
    <text evidence="14">The sequence shown here is derived from an EMBL/GenBank/DDBJ whole genome shotgun (WGS) entry which is preliminary data.</text>
</comment>
<feature type="compositionally biased region" description="Low complexity" evidence="12">
    <location>
        <begin position="26"/>
        <end position="36"/>
    </location>
</feature>
<dbReference type="InterPro" id="IPR036388">
    <property type="entry name" value="WH-like_DNA-bd_sf"/>
</dbReference>
<protein>
    <recommendedName>
        <fullName evidence="7 10">Peroxisomal membrane protein PEX14</fullName>
    </recommendedName>
    <alternativeName>
        <fullName evidence="8 10">Peroxin-14</fullName>
    </alternativeName>
</protein>